<dbReference type="Proteomes" id="UP001243286">
    <property type="component" value="Unassembled WGS sequence"/>
</dbReference>
<evidence type="ECO:0000313" key="1">
    <source>
        <dbReference type="EMBL" id="MDI3235470.1"/>
    </source>
</evidence>
<evidence type="ECO:0000313" key="2">
    <source>
        <dbReference type="Proteomes" id="UP001243286"/>
    </source>
</evidence>
<name>A0ABT6R3D7_9BACL</name>
<organism evidence="1 2">
    <name type="scientific">Exiguobacterium antarcticum</name>
    <dbReference type="NCBI Taxonomy" id="132920"/>
    <lineage>
        <taxon>Bacteria</taxon>
        <taxon>Bacillati</taxon>
        <taxon>Bacillota</taxon>
        <taxon>Bacilli</taxon>
        <taxon>Bacillales</taxon>
        <taxon>Bacillales Family XII. Incertae Sedis</taxon>
        <taxon>Exiguobacterium</taxon>
    </lineage>
</organism>
<keyword evidence="2" id="KW-1185">Reference proteome</keyword>
<gene>
    <name evidence="1" type="ORF">QK289_10655</name>
</gene>
<comment type="caution">
    <text evidence="1">The sequence shown here is derived from an EMBL/GenBank/DDBJ whole genome shotgun (WGS) entry which is preliminary data.</text>
</comment>
<dbReference type="RefSeq" id="WP_026830792.1">
    <property type="nucleotide sequence ID" value="NZ_JANJYY010000023.1"/>
</dbReference>
<dbReference type="EMBL" id="JASBQV010000016">
    <property type="protein sequence ID" value="MDI3235470.1"/>
    <property type="molecule type" value="Genomic_DNA"/>
</dbReference>
<proteinExistence type="predicted"/>
<protein>
    <submittedName>
        <fullName evidence="1">Uncharacterized protein</fullName>
    </submittedName>
</protein>
<sequence length="158" mass="18491">MRKEQLFIILASVAALVIGLQIGFASLPAPKPKRIEESVTKPDDFQGGLRDAKTELKMVQRFALTSTIEHDRLRRTWIYTSQTPSRIAVDWYYVASYPEKQVQMTRNDVSRILTYDRYLVVIRPIYGVIEDSELEQFSLRFSSYFMTMQQQKEDDDVR</sequence>
<accession>A0ABT6R3D7</accession>
<reference evidence="1 2" key="1">
    <citation type="submission" date="2023-04" db="EMBL/GenBank/DDBJ databases">
        <title>Antarctic isolates genomes.</title>
        <authorList>
            <person name="Dimov S.G."/>
        </authorList>
    </citation>
    <scope>NUCLEOTIDE SEQUENCE [LARGE SCALE GENOMIC DNA]</scope>
    <source>
        <strain evidence="1 2">AL19</strain>
    </source>
</reference>